<accession>A0A1D3TV62</accession>
<dbReference type="InterPro" id="IPR009057">
    <property type="entry name" value="Homeodomain-like_sf"/>
</dbReference>
<dbReference type="GO" id="GO:0003700">
    <property type="term" value="F:DNA-binding transcription factor activity"/>
    <property type="evidence" value="ECO:0007669"/>
    <property type="project" value="InterPro"/>
</dbReference>
<keyword evidence="2" id="KW-0238">DNA-binding</keyword>
<dbReference type="RefSeq" id="WP_091234686.1">
    <property type="nucleotide sequence ID" value="NZ_FMKA01000015.1"/>
</dbReference>
<protein>
    <submittedName>
        <fullName evidence="5">Helix-turn-helix domain-containing protein</fullName>
    </submittedName>
</protein>
<dbReference type="PROSITE" id="PS01124">
    <property type="entry name" value="HTH_ARAC_FAMILY_2"/>
    <property type="match status" value="1"/>
</dbReference>
<name>A0A1D3TV62_9FIRM</name>
<dbReference type="PANTHER" id="PTHR43280">
    <property type="entry name" value="ARAC-FAMILY TRANSCRIPTIONAL REGULATOR"/>
    <property type="match status" value="1"/>
</dbReference>
<reference evidence="5 6" key="1">
    <citation type="submission" date="2016-09" db="EMBL/GenBank/DDBJ databases">
        <authorList>
            <person name="Capua I."/>
            <person name="De Benedictis P."/>
            <person name="Joannis T."/>
            <person name="Lombin L.H."/>
            <person name="Cattoli G."/>
        </authorList>
    </citation>
    <scope>NUCLEOTIDE SEQUENCE [LARGE SCALE GENOMIC DNA]</scope>
    <source>
        <strain evidence="5 6">GluBS11</strain>
    </source>
</reference>
<evidence type="ECO:0000259" key="4">
    <source>
        <dbReference type="PROSITE" id="PS01124"/>
    </source>
</evidence>
<evidence type="ECO:0000256" key="3">
    <source>
        <dbReference type="ARBA" id="ARBA00023163"/>
    </source>
</evidence>
<dbReference type="EMBL" id="FMKA01000015">
    <property type="protein sequence ID" value="SCP97993.1"/>
    <property type="molecule type" value="Genomic_DNA"/>
</dbReference>
<dbReference type="PROSITE" id="PS00041">
    <property type="entry name" value="HTH_ARAC_FAMILY_1"/>
    <property type="match status" value="1"/>
</dbReference>
<keyword evidence="1" id="KW-0805">Transcription regulation</keyword>
<evidence type="ECO:0000313" key="6">
    <source>
        <dbReference type="Proteomes" id="UP000199315"/>
    </source>
</evidence>
<proteinExistence type="predicted"/>
<organism evidence="5 6">
    <name type="scientific">Anaerobium acetethylicum</name>
    <dbReference type="NCBI Taxonomy" id="1619234"/>
    <lineage>
        <taxon>Bacteria</taxon>
        <taxon>Bacillati</taxon>
        <taxon>Bacillota</taxon>
        <taxon>Clostridia</taxon>
        <taxon>Lachnospirales</taxon>
        <taxon>Lachnospiraceae</taxon>
        <taxon>Anaerobium</taxon>
    </lineage>
</organism>
<dbReference type="Gene3D" id="1.10.10.60">
    <property type="entry name" value="Homeodomain-like"/>
    <property type="match status" value="2"/>
</dbReference>
<dbReference type="PRINTS" id="PR00032">
    <property type="entry name" value="HTHARAC"/>
</dbReference>
<dbReference type="AlphaFoldDB" id="A0A1D3TV62"/>
<evidence type="ECO:0000256" key="2">
    <source>
        <dbReference type="ARBA" id="ARBA00023125"/>
    </source>
</evidence>
<dbReference type="InterPro" id="IPR020449">
    <property type="entry name" value="Tscrpt_reg_AraC-type_HTH"/>
</dbReference>
<dbReference type="SUPFAM" id="SSF46689">
    <property type="entry name" value="Homeodomain-like"/>
    <property type="match status" value="2"/>
</dbReference>
<dbReference type="PANTHER" id="PTHR43280:SF2">
    <property type="entry name" value="HTH-TYPE TRANSCRIPTIONAL REGULATOR EXSA"/>
    <property type="match status" value="1"/>
</dbReference>
<evidence type="ECO:0000313" key="5">
    <source>
        <dbReference type="EMBL" id="SCP97993.1"/>
    </source>
</evidence>
<sequence>MNSSTLNFISKLLSDALQLDFHYFSFPHYDISNFDRYLRKSLLNTDLLYNQIRDFINTLDYNSFHVVTDNYFINYIIFSPFQDKQDIITIGPYFNHPLTTEYWSSITEINHLTLSDEQSLKAFLYGIPPIENNLRLISIVSDIVTYINPDSSPFSIKYHNLSNYNNENYIYTPKDDFEAYSASVAKRYETEHSLLRFICNGDWKNALLEAKKFVSSPFEPRMENSLRDQKALLISANTLFRKAIESNEIHPIHLHEISSKYANMIENLNSSNELNQLYEKMIREYCFLVQNKSTRQYSPNIRKVLHYIEFNLNLPLPLADIADQFQLSVPYISSLFKKEVGTPINKYINQLRIQEAIKLLNTSSMTIQDISAHVGISDCNYFTKVFKKEVGTTPSEYRKKTGL</sequence>
<dbReference type="InterPro" id="IPR018062">
    <property type="entry name" value="HTH_AraC-typ_CS"/>
</dbReference>
<dbReference type="Pfam" id="PF12833">
    <property type="entry name" value="HTH_18"/>
    <property type="match status" value="1"/>
</dbReference>
<keyword evidence="6" id="KW-1185">Reference proteome</keyword>
<dbReference type="STRING" id="1619234.SAMN05421730_101566"/>
<gene>
    <name evidence="5" type="ORF">SAMN05421730_101566</name>
</gene>
<dbReference type="SMART" id="SM00342">
    <property type="entry name" value="HTH_ARAC"/>
    <property type="match status" value="1"/>
</dbReference>
<dbReference type="Proteomes" id="UP000199315">
    <property type="component" value="Unassembled WGS sequence"/>
</dbReference>
<dbReference type="InterPro" id="IPR018060">
    <property type="entry name" value="HTH_AraC"/>
</dbReference>
<dbReference type="OrthoDB" id="1650670at2"/>
<keyword evidence="3" id="KW-0804">Transcription</keyword>
<dbReference type="GO" id="GO:0043565">
    <property type="term" value="F:sequence-specific DNA binding"/>
    <property type="evidence" value="ECO:0007669"/>
    <property type="project" value="InterPro"/>
</dbReference>
<feature type="domain" description="HTH araC/xylS-type" evidence="4">
    <location>
        <begin position="302"/>
        <end position="400"/>
    </location>
</feature>
<evidence type="ECO:0000256" key="1">
    <source>
        <dbReference type="ARBA" id="ARBA00023015"/>
    </source>
</evidence>